<evidence type="ECO:0000313" key="4">
    <source>
        <dbReference type="Proteomes" id="UP001146793"/>
    </source>
</evidence>
<dbReference type="EMBL" id="JANTQA010000023">
    <property type="protein sequence ID" value="KAJ3444679.1"/>
    <property type="molecule type" value="Genomic_DNA"/>
</dbReference>
<comment type="caution">
    <text evidence="3">The sequence shown here is derived from an EMBL/GenBank/DDBJ whole genome shotgun (WGS) entry which is preliminary data.</text>
</comment>
<dbReference type="Proteomes" id="UP001146793">
    <property type="component" value="Unassembled WGS sequence"/>
</dbReference>
<feature type="region of interest" description="Disordered" evidence="1">
    <location>
        <begin position="36"/>
        <end position="73"/>
    </location>
</feature>
<keyword evidence="2" id="KW-0472">Membrane</keyword>
<feature type="transmembrane region" description="Helical" evidence="2">
    <location>
        <begin position="7"/>
        <end position="30"/>
    </location>
</feature>
<keyword evidence="2" id="KW-0812">Transmembrane</keyword>
<sequence length="98" mass="11294">MNRKTVITIYITVAIIALFSTILVILAPVLSRQIASEENNEDQSSSNNNLNSNSNQFLQMKTPPDFKSYPQTHKKIRFRDLEKRLQSNNQLQNNENDV</sequence>
<evidence type="ECO:0000313" key="3">
    <source>
        <dbReference type="EMBL" id="KAJ3444679.1"/>
    </source>
</evidence>
<evidence type="ECO:0000256" key="1">
    <source>
        <dbReference type="SAM" id="MobiDB-lite"/>
    </source>
</evidence>
<dbReference type="AlphaFoldDB" id="A0AAV7ZU45"/>
<name>A0AAV7ZU45_9EUKA</name>
<evidence type="ECO:0000256" key="2">
    <source>
        <dbReference type="SAM" id="Phobius"/>
    </source>
</evidence>
<protein>
    <submittedName>
        <fullName evidence="3">Uncharacterized protein</fullName>
    </submittedName>
</protein>
<accession>A0AAV7ZU45</accession>
<feature type="compositionally biased region" description="Low complexity" evidence="1">
    <location>
        <begin position="42"/>
        <end position="55"/>
    </location>
</feature>
<proteinExistence type="predicted"/>
<reference evidence="3" key="1">
    <citation type="submission" date="2022-08" db="EMBL/GenBank/DDBJ databases">
        <title>Novel sulphate-reducing endosymbionts in the free-living metamonad Anaeramoeba.</title>
        <authorList>
            <person name="Jerlstrom-Hultqvist J."/>
            <person name="Cepicka I."/>
            <person name="Gallot-Lavallee L."/>
            <person name="Salas-Leiva D."/>
            <person name="Curtis B.A."/>
            <person name="Zahonova K."/>
            <person name="Pipaliya S."/>
            <person name="Dacks J."/>
            <person name="Roger A.J."/>
        </authorList>
    </citation>
    <scope>NUCLEOTIDE SEQUENCE</scope>
    <source>
        <strain evidence="3">Busselton2</strain>
    </source>
</reference>
<organism evidence="3 4">
    <name type="scientific">Anaeramoeba flamelloides</name>
    <dbReference type="NCBI Taxonomy" id="1746091"/>
    <lineage>
        <taxon>Eukaryota</taxon>
        <taxon>Metamonada</taxon>
        <taxon>Anaeramoebidae</taxon>
        <taxon>Anaeramoeba</taxon>
    </lineage>
</organism>
<keyword evidence="2" id="KW-1133">Transmembrane helix</keyword>
<gene>
    <name evidence="3" type="ORF">M0812_10538</name>
</gene>